<dbReference type="Proteomes" id="UP001140094">
    <property type="component" value="Unassembled WGS sequence"/>
</dbReference>
<dbReference type="AlphaFoldDB" id="A0A9W8LUH8"/>
<evidence type="ECO:0000313" key="10">
    <source>
        <dbReference type="Proteomes" id="UP001140094"/>
    </source>
</evidence>
<keyword evidence="3" id="KW-0158">Chromosome</keyword>
<dbReference type="GO" id="GO:0051301">
    <property type="term" value="P:cell division"/>
    <property type="evidence" value="ECO:0007669"/>
    <property type="project" value="UniProtKB-KW"/>
</dbReference>
<comment type="similarity">
    <text evidence="2">Belongs to the ZWILCH family.</text>
</comment>
<evidence type="ECO:0000256" key="3">
    <source>
        <dbReference type="ARBA" id="ARBA00022454"/>
    </source>
</evidence>
<keyword evidence="10" id="KW-1185">Reference proteome</keyword>
<evidence type="ECO:0000256" key="8">
    <source>
        <dbReference type="SAM" id="MobiDB-lite"/>
    </source>
</evidence>
<dbReference type="InterPro" id="IPR018630">
    <property type="entry name" value="Zwilch"/>
</dbReference>
<gene>
    <name evidence="9" type="ORF">H4R20_000003</name>
</gene>
<dbReference type="PANTHER" id="PTHR15995">
    <property type="entry name" value="PROTEIN ZWILCH HOMOLOG"/>
    <property type="match status" value="1"/>
</dbReference>
<evidence type="ECO:0000256" key="2">
    <source>
        <dbReference type="ARBA" id="ARBA00009062"/>
    </source>
</evidence>
<organism evidence="9 10">
    <name type="scientific">Coemansia guatemalensis</name>
    <dbReference type="NCBI Taxonomy" id="2761395"/>
    <lineage>
        <taxon>Eukaryota</taxon>
        <taxon>Fungi</taxon>
        <taxon>Fungi incertae sedis</taxon>
        <taxon>Zoopagomycota</taxon>
        <taxon>Kickxellomycotina</taxon>
        <taxon>Kickxellomycetes</taxon>
        <taxon>Kickxellales</taxon>
        <taxon>Kickxellaceae</taxon>
        <taxon>Coemansia</taxon>
    </lineage>
</organism>
<feature type="region of interest" description="Disordered" evidence="8">
    <location>
        <begin position="257"/>
        <end position="277"/>
    </location>
</feature>
<evidence type="ECO:0000256" key="4">
    <source>
        <dbReference type="ARBA" id="ARBA00022618"/>
    </source>
</evidence>
<evidence type="ECO:0000256" key="6">
    <source>
        <dbReference type="ARBA" id="ARBA00023306"/>
    </source>
</evidence>
<protein>
    <submittedName>
        <fullName evidence="9">Uncharacterized protein</fullName>
    </submittedName>
</protein>
<keyword evidence="7" id="KW-0137">Centromere</keyword>
<keyword evidence="4" id="KW-0132">Cell division</keyword>
<dbReference type="EMBL" id="JANBUO010000001">
    <property type="protein sequence ID" value="KAJ2809502.1"/>
    <property type="molecule type" value="Genomic_DNA"/>
</dbReference>
<dbReference type="Pfam" id="PF09817">
    <property type="entry name" value="Zwilch"/>
    <property type="match status" value="1"/>
</dbReference>
<dbReference type="GO" id="GO:0007094">
    <property type="term" value="P:mitotic spindle assembly checkpoint signaling"/>
    <property type="evidence" value="ECO:0007669"/>
    <property type="project" value="TreeGrafter"/>
</dbReference>
<keyword evidence="5" id="KW-0498">Mitosis</keyword>
<evidence type="ECO:0000256" key="5">
    <source>
        <dbReference type="ARBA" id="ARBA00022776"/>
    </source>
</evidence>
<dbReference type="OrthoDB" id="5556307at2759"/>
<evidence type="ECO:0000313" key="9">
    <source>
        <dbReference type="EMBL" id="KAJ2809502.1"/>
    </source>
</evidence>
<dbReference type="GO" id="GO:0034501">
    <property type="term" value="P:protein localization to kinetochore"/>
    <property type="evidence" value="ECO:0007669"/>
    <property type="project" value="TreeGrafter"/>
</dbReference>
<evidence type="ECO:0000256" key="7">
    <source>
        <dbReference type="ARBA" id="ARBA00023328"/>
    </source>
</evidence>
<comment type="subcellular location">
    <subcellularLocation>
        <location evidence="1">Chromosome</location>
        <location evidence="1">Centromere</location>
    </subcellularLocation>
</comment>
<comment type="caution">
    <text evidence="9">The sequence shown here is derived from an EMBL/GenBank/DDBJ whole genome shotgun (WGS) entry which is preliminary data.</text>
</comment>
<name>A0A9W8LUH8_9FUNG</name>
<dbReference type="GO" id="GO:1990423">
    <property type="term" value="C:RZZ complex"/>
    <property type="evidence" value="ECO:0007669"/>
    <property type="project" value="InterPro"/>
</dbReference>
<keyword evidence="6" id="KW-0131">Cell cycle</keyword>
<sequence length="776" mass="86185">MPVRLTRELLSTFIGNAHKRNQDTLTSSASLAPLVFAKTSLLWLVPPQVNHPLRRVLGLATPFILLSATKPRRTATEDNEDMLVLRTSRGVVSGAVPLAEWTSLASSSDSLCAISEYEYEWGVQKLEPLDRDKARVLTAEYAQILPELERDECSDGEKLALPMLAFTKEIAQLGTRPPFYLVVFRPGSAKMFANVVAVKENGKLQTSDAEPAVVEIDSAFDGNVQQRQHWAEYELLGSPSQTDDADNLSSLDAILKRNSSREGAGDDDAVSDSGSDGASSSVVSLDLTASTSYTVLHGVWSSEVRSGTFAAQLPPVPPPSTQWIIELMSIPLAQETDPNTPLMTLYMEIKRLETWCACWSAGNNWTGTQNMAHSEGKSPCGLDLHPWQVTSRDSREQQEYGDNTETIDEARMDSRPNEADETATELEKHRRAFGQKIDKFIDVAIDDARGNSAIEQREHAKIDDTQEELSARKDLDFTEKLWALAHHAYDESDLSEIMAAVAEGLETQRLQPFISESNQSPLALVIRQALLIAQAQTLVDEEAERERLSGQLDMWIDERPLEPFVNIGLHKLRTDLWTHFVGGRLSTPRQIEPFLDDSLEPIQLISRFWLLLRVLEVWWLARQAAPGLPRQHSCQVVDSLLELFASALPAIDRQNDDNVVDGRSLDCKTLRYEDSLRVCLFLPVYSGEVQNFAAAVAEGFEPARCTVTATDVKTGDTASQAMGHHSKYSLLHFAKAPALIDQHFTHDDMQPDTFADNASDASGTDDSYTIFEARHL</sequence>
<dbReference type="PANTHER" id="PTHR15995:SF1">
    <property type="entry name" value="PROTEIN ZWILCH HOMOLOG"/>
    <property type="match status" value="1"/>
</dbReference>
<proteinExistence type="inferred from homology"/>
<accession>A0A9W8LUH8</accession>
<reference evidence="9" key="1">
    <citation type="submission" date="2022-07" db="EMBL/GenBank/DDBJ databases">
        <title>Phylogenomic reconstructions and comparative analyses of Kickxellomycotina fungi.</title>
        <authorList>
            <person name="Reynolds N.K."/>
            <person name="Stajich J.E."/>
            <person name="Barry K."/>
            <person name="Grigoriev I.V."/>
            <person name="Crous P."/>
            <person name="Smith M.E."/>
        </authorList>
    </citation>
    <scope>NUCLEOTIDE SEQUENCE</scope>
    <source>
        <strain evidence="9">NRRL 1565</strain>
    </source>
</reference>
<dbReference type="Gene3D" id="1.20.58.730">
    <property type="match status" value="1"/>
</dbReference>
<dbReference type="Gene3D" id="1.10.287.1880">
    <property type="match status" value="1"/>
</dbReference>
<evidence type="ECO:0000256" key="1">
    <source>
        <dbReference type="ARBA" id="ARBA00004584"/>
    </source>
</evidence>